<dbReference type="Proteomes" id="UP001199469">
    <property type="component" value="Unassembled WGS sequence"/>
</dbReference>
<proteinExistence type="predicted"/>
<sequence length="137" mass="15235">MPAPTFTRAAHVALVVRDMAVSVAFYERVLGFEQASERREGPPEARHPRQLVRHPDSGLVLGIHEPYERSNDRFDPQRTGLDHLAVTVADRGALDSWIAHLDAQGVEHSPVRDAGYAEFVSFADPDGIAWEIWLPTA</sequence>
<dbReference type="InterPro" id="IPR037523">
    <property type="entry name" value="VOC_core"/>
</dbReference>
<evidence type="ECO:0000256" key="1">
    <source>
        <dbReference type="ARBA" id="ARBA00022723"/>
    </source>
</evidence>
<evidence type="ECO:0000313" key="4">
    <source>
        <dbReference type="Proteomes" id="UP001199469"/>
    </source>
</evidence>
<dbReference type="SUPFAM" id="SSF54593">
    <property type="entry name" value="Glyoxalase/Bleomycin resistance protein/Dihydroxybiphenyl dioxygenase"/>
    <property type="match status" value="1"/>
</dbReference>
<dbReference type="InterPro" id="IPR029068">
    <property type="entry name" value="Glyas_Bleomycin-R_OHBP_Dase"/>
</dbReference>
<name>A0ABS8PDT5_9PSEU</name>
<dbReference type="PROSITE" id="PS00934">
    <property type="entry name" value="GLYOXALASE_I_1"/>
    <property type="match status" value="1"/>
</dbReference>
<keyword evidence="4" id="KW-1185">Reference proteome</keyword>
<dbReference type="PANTHER" id="PTHR36113:SF6">
    <property type="entry name" value="FOSFOMYCIN RESISTANCE PROTEIN FOSX"/>
    <property type="match status" value="1"/>
</dbReference>
<dbReference type="PROSITE" id="PS51819">
    <property type="entry name" value="VOC"/>
    <property type="match status" value="1"/>
</dbReference>
<dbReference type="EMBL" id="JAJNDB010000006">
    <property type="protein sequence ID" value="MCD2196431.1"/>
    <property type="molecule type" value="Genomic_DNA"/>
</dbReference>
<dbReference type="Gene3D" id="3.10.180.10">
    <property type="entry name" value="2,3-Dihydroxybiphenyl 1,2-Dioxygenase, domain 1"/>
    <property type="match status" value="1"/>
</dbReference>
<gene>
    <name evidence="3" type="ORF">LQ327_23935</name>
</gene>
<dbReference type="RefSeq" id="WP_230738294.1">
    <property type="nucleotide sequence ID" value="NZ_JAJNDB010000006.1"/>
</dbReference>
<protein>
    <submittedName>
        <fullName evidence="3">VOC family protein</fullName>
    </submittedName>
</protein>
<reference evidence="3 4" key="1">
    <citation type="submission" date="2021-11" db="EMBL/GenBank/DDBJ databases">
        <title>Draft genome sequence of Actinomycetospora sp. SF1 isolated from the rhizosphere soil.</title>
        <authorList>
            <person name="Duangmal K."/>
            <person name="Chantavorakit T."/>
        </authorList>
    </citation>
    <scope>NUCLEOTIDE SEQUENCE [LARGE SCALE GENOMIC DNA]</scope>
    <source>
        <strain evidence="3 4">TBRC 5722</strain>
    </source>
</reference>
<evidence type="ECO:0000259" key="2">
    <source>
        <dbReference type="PROSITE" id="PS51819"/>
    </source>
</evidence>
<dbReference type="InterPro" id="IPR004360">
    <property type="entry name" value="Glyas_Fos-R_dOase_dom"/>
</dbReference>
<accession>A0ABS8PDT5</accession>
<dbReference type="InterPro" id="IPR051332">
    <property type="entry name" value="Fosfomycin_Res_Enzymes"/>
</dbReference>
<dbReference type="Pfam" id="PF00903">
    <property type="entry name" value="Glyoxalase"/>
    <property type="match status" value="1"/>
</dbReference>
<comment type="caution">
    <text evidence="3">The sequence shown here is derived from an EMBL/GenBank/DDBJ whole genome shotgun (WGS) entry which is preliminary data.</text>
</comment>
<evidence type="ECO:0000313" key="3">
    <source>
        <dbReference type="EMBL" id="MCD2196431.1"/>
    </source>
</evidence>
<organism evidence="3 4">
    <name type="scientific">Actinomycetospora endophytica</name>
    <dbReference type="NCBI Taxonomy" id="2291215"/>
    <lineage>
        <taxon>Bacteria</taxon>
        <taxon>Bacillati</taxon>
        <taxon>Actinomycetota</taxon>
        <taxon>Actinomycetes</taxon>
        <taxon>Pseudonocardiales</taxon>
        <taxon>Pseudonocardiaceae</taxon>
        <taxon>Actinomycetospora</taxon>
    </lineage>
</organism>
<dbReference type="InterPro" id="IPR018146">
    <property type="entry name" value="Glyoxalase_1_CS"/>
</dbReference>
<dbReference type="PANTHER" id="PTHR36113">
    <property type="entry name" value="LYASE, PUTATIVE-RELATED-RELATED"/>
    <property type="match status" value="1"/>
</dbReference>
<feature type="domain" description="VOC" evidence="2">
    <location>
        <begin position="8"/>
        <end position="135"/>
    </location>
</feature>
<keyword evidence="1" id="KW-0479">Metal-binding</keyword>